<name>A0A6N7US74_9FIRM</name>
<gene>
    <name evidence="2" type="ORF">FYJ34_03180</name>
</gene>
<evidence type="ECO:0000313" key="3">
    <source>
        <dbReference type="Proteomes" id="UP000434409"/>
    </source>
</evidence>
<keyword evidence="1" id="KW-1133">Transmembrane helix</keyword>
<accession>A0A6N7US74</accession>
<feature type="transmembrane region" description="Helical" evidence="1">
    <location>
        <begin position="86"/>
        <end position="108"/>
    </location>
</feature>
<feature type="transmembrane region" description="Helical" evidence="1">
    <location>
        <begin position="6"/>
        <end position="24"/>
    </location>
</feature>
<dbReference type="InterPro" id="IPR025962">
    <property type="entry name" value="SdpI/YhfL"/>
</dbReference>
<keyword evidence="1" id="KW-0812">Transmembrane</keyword>
<dbReference type="Pfam" id="PF13630">
    <property type="entry name" value="SdpI"/>
    <property type="match status" value="1"/>
</dbReference>
<sequence>MGFWIFMFVVTLLIPLALLWNWYICPTFKEINGTSGYRTARSMKNQDTWEFAQKKCSQNSLRMFFPAFLLSVGIMPFCMGKQMGEIGWIGFGITMIQMISFGVIICLTERALKKNFDKDGRKY</sequence>
<organism evidence="2 3">
    <name type="scientific">Suipraeoptans intestinalis</name>
    <dbReference type="NCBI Taxonomy" id="2606628"/>
    <lineage>
        <taxon>Bacteria</taxon>
        <taxon>Bacillati</taxon>
        <taxon>Bacillota</taxon>
        <taxon>Clostridia</taxon>
        <taxon>Lachnospirales</taxon>
        <taxon>Lachnospiraceae</taxon>
        <taxon>Suipraeoptans</taxon>
    </lineage>
</organism>
<evidence type="ECO:0000313" key="2">
    <source>
        <dbReference type="EMBL" id="MSR93294.1"/>
    </source>
</evidence>
<reference evidence="2 3" key="1">
    <citation type="submission" date="2019-08" db="EMBL/GenBank/DDBJ databases">
        <title>In-depth cultivation of the pig gut microbiome towards novel bacterial diversity and tailored functional studies.</title>
        <authorList>
            <person name="Wylensek D."/>
            <person name="Hitch T.C.A."/>
            <person name="Clavel T."/>
        </authorList>
    </citation>
    <scope>NUCLEOTIDE SEQUENCE [LARGE SCALE GENOMIC DNA]</scope>
    <source>
        <strain evidence="2 3">68-1-5</strain>
    </source>
</reference>
<dbReference type="EMBL" id="VULY01000018">
    <property type="protein sequence ID" value="MSR93294.1"/>
    <property type="molecule type" value="Genomic_DNA"/>
</dbReference>
<comment type="caution">
    <text evidence="2">The sequence shown here is derived from an EMBL/GenBank/DDBJ whole genome shotgun (WGS) entry which is preliminary data.</text>
</comment>
<keyword evidence="1" id="KW-0472">Membrane</keyword>
<evidence type="ECO:0000256" key="1">
    <source>
        <dbReference type="SAM" id="Phobius"/>
    </source>
</evidence>
<dbReference type="Proteomes" id="UP000434409">
    <property type="component" value="Unassembled WGS sequence"/>
</dbReference>
<keyword evidence="3" id="KW-1185">Reference proteome</keyword>
<dbReference type="AlphaFoldDB" id="A0A6N7US74"/>
<proteinExistence type="predicted"/>
<protein>
    <submittedName>
        <fullName evidence="2">SdpI family protein</fullName>
    </submittedName>
</protein>